<evidence type="ECO:0000313" key="3">
    <source>
        <dbReference type="Proteomes" id="UP000031419"/>
    </source>
</evidence>
<dbReference type="Pfam" id="PF13398">
    <property type="entry name" value="Peptidase_M50B"/>
    <property type="match status" value="1"/>
</dbReference>
<dbReference type="InterPro" id="IPR049500">
    <property type="entry name" value="Peptidase_M50B-like"/>
</dbReference>
<accession>A0A073AYR0</accession>
<reference evidence="2 3" key="1">
    <citation type="submission" date="2014-06" db="EMBL/GenBank/DDBJ databases">
        <title>Saccharopolyspora rectivirgula DSM-43113 Genome sequencing.</title>
        <authorList>
            <person name="Barrera C."/>
            <person name="Millon L."/>
            <person name="Rognon B."/>
            <person name="Zaugg C."/>
            <person name="Monod M."/>
        </authorList>
    </citation>
    <scope>NUCLEOTIDE SEQUENCE [LARGE SCALE GENOMIC DNA]</scope>
    <source>
        <strain evidence="2 3">DSM 43113</strain>
    </source>
</reference>
<name>A0A073AYR0_9PSEU</name>
<feature type="transmembrane region" description="Helical" evidence="1">
    <location>
        <begin position="12"/>
        <end position="32"/>
    </location>
</feature>
<feature type="transmembrane region" description="Helical" evidence="1">
    <location>
        <begin position="137"/>
        <end position="155"/>
    </location>
</feature>
<evidence type="ECO:0000313" key="2">
    <source>
        <dbReference type="EMBL" id="KEI44535.1"/>
    </source>
</evidence>
<gene>
    <name evidence="2" type="ORF">GU90_10245</name>
</gene>
<organism evidence="2 3">
    <name type="scientific">Saccharopolyspora rectivirgula</name>
    <dbReference type="NCBI Taxonomy" id="28042"/>
    <lineage>
        <taxon>Bacteria</taxon>
        <taxon>Bacillati</taxon>
        <taxon>Actinomycetota</taxon>
        <taxon>Actinomycetes</taxon>
        <taxon>Pseudonocardiales</taxon>
        <taxon>Pseudonocardiaceae</taxon>
        <taxon>Saccharopolyspora</taxon>
    </lineage>
</organism>
<keyword evidence="1" id="KW-0472">Membrane</keyword>
<comment type="caution">
    <text evidence="2">The sequence shown here is derived from an EMBL/GenBank/DDBJ whole genome shotgun (WGS) entry which is preliminary data.</text>
</comment>
<dbReference type="eggNOG" id="ENOG502ZBQ3">
    <property type="taxonomic scope" value="Bacteria"/>
</dbReference>
<keyword evidence="1" id="KW-1133">Transmembrane helix</keyword>
<protein>
    <submittedName>
        <fullName evidence="2">Membrane protein</fullName>
    </submittedName>
</protein>
<dbReference type="Proteomes" id="UP000031419">
    <property type="component" value="Unassembled WGS sequence"/>
</dbReference>
<dbReference type="AlphaFoldDB" id="A0A073AYR0"/>
<dbReference type="OrthoDB" id="5184455at2"/>
<dbReference type="EMBL" id="JNVU01000025">
    <property type="protein sequence ID" value="KEI44535.1"/>
    <property type="molecule type" value="Genomic_DNA"/>
</dbReference>
<evidence type="ECO:0000256" key="1">
    <source>
        <dbReference type="SAM" id="Phobius"/>
    </source>
</evidence>
<feature type="transmembrane region" description="Helical" evidence="1">
    <location>
        <begin position="161"/>
        <end position="180"/>
    </location>
</feature>
<keyword evidence="1" id="KW-0812">Transmembrane</keyword>
<proteinExistence type="predicted"/>
<dbReference type="STRING" id="28042.GU90_10245"/>
<dbReference type="PANTHER" id="PTHR33979">
    <property type="entry name" value="OS02G0221600 PROTEIN"/>
    <property type="match status" value="1"/>
</dbReference>
<feature type="transmembrane region" description="Helical" evidence="1">
    <location>
        <begin position="209"/>
        <end position="230"/>
    </location>
</feature>
<keyword evidence="3" id="KW-1185">Reference proteome</keyword>
<feature type="transmembrane region" description="Helical" evidence="1">
    <location>
        <begin position="88"/>
        <end position="110"/>
    </location>
</feature>
<feature type="transmembrane region" description="Helical" evidence="1">
    <location>
        <begin position="116"/>
        <end position="132"/>
    </location>
</feature>
<sequence length="235" mass="24922">MDELVRDWTAQLLDAGNAVALVTGLVSLLLVIGRRSWRLLRNAVTIAHEGGHALVALLSGRKLNGIRLHSDTSGLTVSTGKSTGPGMVLTLFAGYPAVSLLGLGGAWLVTAGRTQLLLWVCVGLLAAMLLAVRNAYGVLSVLVTGGLLGAVSWYADPAWQAVCGALLSWFLLFGGIRPVLELRAKRARRRVPDSDADQLARLTGVPAGLWLASWFLTGVVSLVLGARWMLLLPQV</sequence>
<dbReference type="PANTHER" id="PTHR33979:SF2">
    <property type="entry name" value="PEPTIDASE M50B-LIKE-DOMAIN-CONTAINING PROTEIN"/>
    <property type="match status" value="1"/>
</dbReference>